<gene>
    <name evidence="2" type="ORF">AOQ84DRAFT_439758</name>
</gene>
<evidence type="ECO:0000313" key="2">
    <source>
        <dbReference type="EMBL" id="OCL08173.1"/>
    </source>
</evidence>
<sequence length="131" mass="13781">MQIFLFTLLCFPLLLHSYAIVKRKPQLEPGLLSSQLSTTKSEVSSDKPMMVSNANDGPAISLQTDFGTTNVRLEPQKRSSNKTGAIVGGAVGATAATGAAAGCAACLNEYNIIAPIKFRKGESPGPNMELP</sequence>
<reference evidence="2 3" key="1">
    <citation type="journal article" date="2016" name="Nat. Commun.">
        <title>Ectomycorrhizal ecology is imprinted in the genome of the dominant symbiotic fungus Cenococcum geophilum.</title>
        <authorList>
            <consortium name="DOE Joint Genome Institute"/>
            <person name="Peter M."/>
            <person name="Kohler A."/>
            <person name="Ohm R.A."/>
            <person name="Kuo A."/>
            <person name="Krutzmann J."/>
            <person name="Morin E."/>
            <person name="Arend M."/>
            <person name="Barry K.W."/>
            <person name="Binder M."/>
            <person name="Choi C."/>
            <person name="Clum A."/>
            <person name="Copeland A."/>
            <person name="Grisel N."/>
            <person name="Haridas S."/>
            <person name="Kipfer T."/>
            <person name="LaButti K."/>
            <person name="Lindquist E."/>
            <person name="Lipzen A."/>
            <person name="Maire R."/>
            <person name="Meier B."/>
            <person name="Mihaltcheva S."/>
            <person name="Molinier V."/>
            <person name="Murat C."/>
            <person name="Poggeler S."/>
            <person name="Quandt C.A."/>
            <person name="Sperisen C."/>
            <person name="Tritt A."/>
            <person name="Tisserant E."/>
            <person name="Crous P.W."/>
            <person name="Henrissat B."/>
            <person name="Nehls U."/>
            <person name="Egli S."/>
            <person name="Spatafora J.W."/>
            <person name="Grigoriev I.V."/>
            <person name="Martin F.M."/>
        </authorList>
    </citation>
    <scope>NUCLEOTIDE SEQUENCE [LARGE SCALE GENOMIC DNA]</scope>
    <source>
        <strain evidence="2 3">CBS 207.34</strain>
    </source>
</reference>
<evidence type="ECO:0000256" key="1">
    <source>
        <dbReference type="SAM" id="SignalP"/>
    </source>
</evidence>
<dbReference type="EMBL" id="KV749702">
    <property type="protein sequence ID" value="OCL08173.1"/>
    <property type="molecule type" value="Genomic_DNA"/>
</dbReference>
<evidence type="ECO:0000313" key="3">
    <source>
        <dbReference type="Proteomes" id="UP000250140"/>
    </source>
</evidence>
<protein>
    <submittedName>
        <fullName evidence="2">Uncharacterized protein</fullName>
    </submittedName>
</protein>
<name>A0A8E2F1G7_9PEZI</name>
<organism evidence="2 3">
    <name type="scientific">Glonium stellatum</name>
    <dbReference type="NCBI Taxonomy" id="574774"/>
    <lineage>
        <taxon>Eukaryota</taxon>
        <taxon>Fungi</taxon>
        <taxon>Dikarya</taxon>
        <taxon>Ascomycota</taxon>
        <taxon>Pezizomycotina</taxon>
        <taxon>Dothideomycetes</taxon>
        <taxon>Pleosporomycetidae</taxon>
        <taxon>Gloniales</taxon>
        <taxon>Gloniaceae</taxon>
        <taxon>Glonium</taxon>
    </lineage>
</organism>
<feature type="signal peptide" evidence="1">
    <location>
        <begin position="1"/>
        <end position="17"/>
    </location>
</feature>
<keyword evidence="1" id="KW-0732">Signal</keyword>
<feature type="chain" id="PRO_5034105006" evidence="1">
    <location>
        <begin position="18"/>
        <end position="131"/>
    </location>
</feature>
<proteinExistence type="predicted"/>
<keyword evidence="3" id="KW-1185">Reference proteome</keyword>
<dbReference type="Proteomes" id="UP000250140">
    <property type="component" value="Unassembled WGS sequence"/>
</dbReference>
<accession>A0A8E2F1G7</accession>
<dbReference type="AlphaFoldDB" id="A0A8E2F1G7"/>